<sequence>MFADAIVITKNLFTGLDDTAQPGAFAIQGERIMAVGSEADMMTYAQCSTRIIDAGEAFVCPGLHDSHLHFFHSALYASPLAMRYCGTSEQDCVAALAPLAARRPEGSWLLCQGWRNAHWNPSTLPTKHSLDAVYPNQPVAMYSGDAHTLWLNSYALQQLDIRNDSPDPEGGSYERDEKGELTGLVHEAAAMALMPRIVESFTPDELASAYRALINRCVAHGITSICDMSLMALPGLDFVRDDIFAELERRNDLNIRVHMFPTLLEDTSRLTRMQESYTEGKMRACGFKQFFDGVSSQHTAWVKEPYTNALSEHDCGRPTIDPNKMRELVMKAQRMGQPVRVHAIGDEAIHVILDIFEDAREAAGPLPQGKHHCIEHLENFQPADIARLAQLDVVAAVQPMHITLDPGAPEADLGPQRVPYMWPFRTLLDTGATLAFGTDSPVVDIDPRAGLFTAVTRQFLPSQQPEEGWLPTERITQAEALRAYTLGSTRACGREDELGTIEPGKLADFVIWDTNLISCEPEAILDATVQATYLGGRCVYQGK</sequence>
<dbReference type="PATRIC" id="fig|79604.3.peg.1393"/>
<dbReference type="CDD" id="cd01300">
    <property type="entry name" value="YtcJ_like"/>
    <property type="match status" value="1"/>
</dbReference>
<gene>
    <name evidence="2" type="ORF">SAMN02910314_00942</name>
</gene>
<dbReference type="Pfam" id="PF07969">
    <property type="entry name" value="Amidohydro_3"/>
    <property type="match status" value="1"/>
</dbReference>
<dbReference type="Gene3D" id="3.10.310.70">
    <property type="match status" value="1"/>
</dbReference>
<dbReference type="InterPro" id="IPR011059">
    <property type="entry name" value="Metal-dep_hydrolase_composite"/>
</dbReference>
<dbReference type="EMBL" id="FOEC01000004">
    <property type="protein sequence ID" value="SEO70708.1"/>
    <property type="molecule type" value="Genomic_DNA"/>
</dbReference>
<reference evidence="3" key="1">
    <citation type="submission" date="2016-10" db="EMBL/GenBank/DDBJ databases">
        <authorList>
            <person name="Varghese N."/>
        </authorList>
    </citation>
    <scope>NUCLEOTIDE SEQUENCE [LARGE SCALE GENOMIC DNA]</scope>
    <source>
        <strain evidence="3">DSM 21843</strain>
    </source>
</reference>
<dbReference type="SUPFAM" id="SSF51338">
    <property type="entry name" value="Composite domain of metallo-dependent hydrolases"/>
    <property type="match status" value="1"/>
</dbReference>
<dbReference type="GO" id="GO:0016810">
    <property type="term" value="F:hydrolase activity, acting on carbon-nitrogen (but not peptide) bonds"/>
    <property type="evidence" value="ECO:0007669"/>
    <property type="project" value="InterPro"/>
</dbReference>
<organism evidence="2 3">
    <name type="scientific">Denitrobacterium detoxificans</name>
    <dbReference type="NCBI Taxonomy" id="79604"/>
    <lineage>
        <taxon>Bacteria</taxon>
        <taxon>Bacillati</taxon>
        <taxon>Actinomycetota</taxon>
        <taxon>Coriobacteriia</taxon>
        <taxon>Eggerthellales</taxon>
        <taxon>Eggerthellaceae</taxon>
        <taxon>Denitrobacterium</taxon>
    </lineage>
</organism>
<dbReference type="Gene3D" id="2.30.40.10">
    <property type="entry name" value="Urease, subunit C, domain 1"/>
    <property type="match status" value="1"/>
</dbReference>
<feature type="domain" description="Amidohydrolase 3" evidence="1">
    <location>
        <begin position="50"/>
        <end position="540"/>
    </location>
</feature>
<dbReference type="RefSeq" id="WP_066663106.1">
    <property type="nucleotide sequence ID" value="NZ_CP011402.1"/>
</dbReference>
<dbReference type="Proteomes" id="UP000182975">
    <property type="component" value="Unassembled WGS sequence"/>
</dbReference>
<dbReference type="Gene3D" id="3.20.20.140">
    <property type="entry name" value="Metal-dependent hydrolases"/>
    <property type="match status" value="1"/>
</dbReference>
<keyword evidence="3" id="KW-1185">Reference proteome</keyword>
<dbReference type="AlphaFoldDB" id="A0A172RYS9"/>
<name>A0A172RYS9_9ACTN</name>
<proteinExistence type="predicted"/>
<evidence type="ECO:0000259" key="1">
    <source>
        <dbReference type="Pfam" id="PF07969"/>
    </source>
</evidence>
<evidence type="ECO:0000313" key="2">
    <source>
        <dbReference type="EMBL" id="SEO70708.1"/>
    </source>
</evidence>
<protein>
    <recommendedName>
        <fullName evidence="1">Amidohydrolase 3 domain-containing protein</fullName>
    </recommendedName>
</protein>
<dbReference type="InterPro" id="IPR013108">
    <property type="entry name" value="Amidohydro_3"/>
</dbReference>
<dbReference type="InterPro" id="IPR032466">
    <property type="entry name" value="Metal_Hydrolase"/>
</dbReference>
<accession>A0A172RYS9</accession>
<dbReference type="KEGG" id="ddt:AAY81_06885"/>
<dbReference type="InterPro" id="IPR033932">
    <property type="entry name" value="YtcJ-like"/>
</dbReference>
<evidence type="ECO:0000313" key="3">
    <source>
        <dbReference type="Proteomes" id="UP000182975"/>
    </source>
</evidence>
<dbReference type="PANTHER" id="PTHR22642">
    <property type="entry name" value="IMIDAZOLONEPROPIONASE"/>
    <property type="match status" value="1"/>
</dbReference>
<dbReference type="PANTHER" id="PTHR22642:SF2">
    <property type="entry name" value="PROTEIN LONG AFTER FAR-RED 3"/>
    <property type="match status" value="1"/>
</dbReference>
<dbReference type="OrthoDB" id="3173428at2"/>
<dbReference type="SUPFAM" id="SSF51556">
    <property type="entry name" value="Metallo-dependent hydrolases"/>
    <property type="match status" value="1"/>
</dbReference>